<dbReference type="InterPro" id="IPR020537">
    <property type="entry name" value="ATP_synth_F0_csu_DDCD_BS"/>
</dbReference>
<reference evidence="16 17" key="1">
    <citation type="submission" date="2018-01" db="EMBL/GenBank/DDBJ databases">
        <title>The draft genome sequence of Halioglobus lutimaris HF004.</title>
        <authorList>
            <person name="Du Z.-J."/>
            <person name="Shi M.-J."/>
        </authorList>
    </citation>
    <scope>NUCLEOTIDE SEQUENCE [LARGE SCALE GENOMIC DNA]</scope>
    <source>
        <strain evidence="16 17">HF004</strain>
    </source>
</reference>
<feature type="domain" description="V-ATPase proteolipid subunit C-like" evidence="15">
    <location>
        <begin position="7"/>
        <end position="69"/>
    </location>
</feature>
<evidence type="ECO:0000259" key="15">
    <source>
        <dbReference type="Pfam" id="PF00137"/>
    </source>
</evidence>
<keyword evidence="12 14" id="KW-0066">ATP synthesis</keyword>
<dbReference type="HAMAP" id="MF_01396">
    <property type="entry name" value="ATP_synth_c_bact"/>
    <property type="match status" value="1"/>
</dbReference>
<comment type="subcellular location">
    <subcellularLocation>
        <location evidence="1 14">Cell membrane</location>
        <topology evidence="1 14">Multi-pass membrane protein</topology>
    </subcellularLocation>
</comment>
<dbReference type="Proteomes" id="UP000235005">
    <property type="component" value="Unassembled WGS sequence"/>
</dbReference>
<name>A0A2N5X8X5_9GAMM</name>
<feature type="site" description="Reversibly protonated during proton transport" evidence="14">
    <location>
        <position position="56"/>
    </location>
</feature>
<dbReference type="GO" id="GO:0045259">
    <property type="term" value="C:proton-transporting ATP synthase complex"/>
    <property type="evidence" value="ECO:0007669"/>
    <property type="project" value="UniProtKB-KW"/>
</dbReference>
<keyword evidence="9 14" id="KW-0406">Ion transport</keyword>
<evidence type="ECO:0000256" key="11">
    <source>
        <dbReference type="ARBA" id="ARBA00023136"/>
    </source>
</evidence>
<comment type="function">
    <text evidence="13 14">F(1)F(0) ATP synthase produces ATP from ADP in the presence of a proton or sodium gradient. F-type ATPases consist of two structural domains, F(1) containing the extramembraneous catalytic core and F(0) containing the membrane proton channel, linked together by a central stalk and a peripheral stalk. During catalysis, ATP synthesis in the catalytic domain of F(1) is coupled via a rotary mechanism of the central stalk subunits to proton translocation.</text>
</comment>
<dbReference type="GO" id="GO:0005886">
    <property type="term" value="C:plasma membrane"/>
    <property type="evidence" value="ECO:0007669"/>
    <property type="project" value="UniProtKB-SubCell"/>
</dbReference>
<dbReference type="InterPro" id="IPR000454">
    <property type="entry name" value="ATP_synth_F0_csu"/>
</dbReference>
<evidence type="ECO:0000256" key="10">
    <source>
        <dbReference type="ARBA" id="ARBA00023121"/>
    </source>
</evidence>
<dbReference type="InterPro" id="IPR005953">
    <property type="entry name" value="ATP_synth_csu_bac/chlpt"/>
</dbReference>
<keyword evidence="3 14" id="KW-0813">Transport</keyword>
<evidence type="ECO:0000256" key="4">
    <source>
        <dbReference type="ARBA" id="ARBA00022475"/>
    </source>
</evidence>
<evidence type="ECO:0000256" key="6">
    <source>
        <dbReference type="ARBA" id="ARBA00022692"/>
    </source>
</evidence>
<dbReference type="InterPro" id="IPR002379">
    <property type="entry name" value="ATPase_proteolipid_c-like_dom"/>
</dbReference>
<keyword evidence="11 14" id="KW-0472">Membrane</keyword>
<evidence type="ECO:0000256" key="1">
    <source>
        <dbReference type="ARBA" id="ARBA00004651"/>
    </source>
</evidence>
<dbReference type="AlphaFoldDB" id="A0A2N5X8X5"/>
<dbReference type="CDD" id="cd18185">
    <property type="entry name" value="ATP-synt_Fo_c_ATPE"/>
    <property type="match status" value="1"/>
</dbReference>
<dbReference type="EMBL" id="PKUS01000001">
    <property type="protein sequence ID" value="PLW70908.1"/>
    <property type="molecule type" value="Genomic_DNA"/>
</dbReference>
<accession>A0A2N5X8X5</accession>
<keyword evidence="8 14" id="KW-1133">Transmembrane helix</keyword>
<keyword evidence="17" id="KW-1185">Reference proteome</keyword>
<dbReference type="InterPro" id="IPR038662">
    <property type="entry name" value="ATP_synth_F0_csu_sf"/>
</dbReference>
<dbReference type="PRINTS" id="PR00124">
    <property type="entry name" value="ATPASEC"/>
</dbReference>
<comment type="similarity">
    <text evidence="2 14">Belongs to the ATPase C chain family.</text>
</comment>
<evidence type="ECO:0000256" key="9">
    <source>
        <dbReference type="ARBA" id="ARBA00023065"/>
    </source>
</evidence>
<feature type="transmembrane region" description="Helical" evidence="14">
    <location>
        <begin position="48"/>
        <end position="74"/>
    </location>
</feature>
<evidence type="ECO:0000256" key="7">
    <source>
        <dbReference type="ARBA" id="ARBA00022781"/>
    </source>
</evidence>
<keyword evidence="5 14" id="KW-0138">CF(0)</keyword>
<dbReference type="NCBIfam" id="NF005363">
    <property type="entry name" value="PRK06876.1"/>
    <property type="match status" value="1"/>
</dbReference>
<sequence length="79" mass="7804">MELVIVAAAIMMGLGGLGAAIGVGLLGGKLIEGSARQPELAPKLQVTFFLGAGLVDAIPIIGVGIAMYLIFVVAPSLAG</sequence>
<keyword evidence="10 14" id="KW-0446">Lipid-binding</keyword>
<comment type="function">
    <text evidence="14">Key component of the F(0) channel; it plays a direct role in translocation across the membrane. A homomeric c-ring of between 10-14 subunits forms the central stalk rotor element with the F(1) delta and epsilon subunits.</text>
</comment>
<comment type="caution">
    <text evidence="16">The sequence shown here is derived from an EMBL/GenBank/DDBJ whole genome shotgun (WGS) entry which is preliminary data.</text>
</comment>
<dbReference type="GO" id="GO:0033177">
    <property type="term" value="C:proton-transporting two-sector ATPase complex, proton-transporting domain"/>
    <property type="evidence" value="ECO:0007669"/>
    <property type="project" value="InterPro"/>
</dbReference>
<keyword evidence="4 14" id="KW-1003">Cell membrane</keyword>
<dbReference type="Gene3D" id="1.20.20.10">
    <property type="entry name" value="F1F0 ATP synthase subunit C"/>
    <property type="match status" value="1"/>
</dbReference>
<protein>
    <recommendedName>
        <fullName evidence="14">ATP synthase subunit c</fullName>
    </recommendedName>
    <alternativeName>
        <fullName evidence="14">ATP synthase F(0) sector subunit c</fullName>
    </alternativeName>
    <alternativeName>
        <fullName evidence="14">F-type ATPase subunit c</fullName>
        <shortName evidence="14">F-ATPase subunit c</shortName>
    </alternativeName>
    <alternativeName>
        <fullName evidence="14">Lipid-binding protein</fullName>
    </alternativeName>
</protein>
<keyword evidence="6 14" id="KW-0812">Transmembrane</keyword>
<dbReference type="Pfam" id="PF00137">
    <property type="entry name" value="ATP-synt_C"/>
    <property type="match status" value="1"/>
</dbReference>
<dbReference type="GO" id="GO:0046933">
    <property type="term" value="F:proton-transporting ATP synthase activity, rotational mechanism"/>
    <property type="evidence" value="ECO:0007669"/>
    <property type="project" value="UniProtKB-UniRule"/>
</dbReference>
<keyword evidence="7 14" id="KW-0375">Hydrogen ion transport</keyword>
<evidence type="ECO:0000256" key="2">
    <source>
        <dbReference type="ARBA" id="ARBA00006704"/>
    </source>
</evidence>
<organism evidence="16 17">
    <name type="scientific">Pseudohalioglobus lutimaris</name>
    <dbReference type="NCBI Taxonomy" id="1737061"/>
    <lineage>
        <taxon>Bacteria</taxon>
        <taxon>Pseudomonadati</taxon>
        <taxon>Pseudomonadota</taxon>
        <taxon>Gammaproteobacteria</taxon>
        <taxon>Cellvibrionales</taxon>
        <taxon>Halieaceae</taxon>
        <taxon>Pseudohalioglobus</taxon>
    </lineage>
</organism>
<evidence type="ECO:0000256" key="12">
    <source>
        <dbReference type="ARBA" id="ARBA00023310"/>
    </source>
</evidence>
<evidence type="ECO:0000313" key="16">
    <source>
        <dbReference type="EMBL" id="PLW70908.1"/>
    </source>
</evidence>
<dbReference type="SUPFAM" id="SSF81333">
    <property type="entry name" value="F1F0 ATP synthase subunit C"/>
    <property type="match status" value="1"/>
</dbReference>
<dbReference type="InterPro" id="IPR035921">
    <property type="entry name" value="F/V-ATP_Csub_sf"/>
</dbReference>
<evidence type="ECO:0000256" key="8">
    <source>
        <dbReference type="ARBA" id="ARBA00022989"/>
    </source>
</evidence>
<dbReference type="OrthoDB" id="9811659at2"/>
<dbReference type="FunFam" id="1.20.20.10:FF:000002">
    <property type="entry name" value="ATP synthase subunit c"/>
    <property type="match status" value="1"/>
</dbReference>
<dbReference type="PROSITE" id="PS00605">
    <property type="entry name" value="ATPASE_C"/>
    <property type="match status" value="1"/>
</dbReference>
<gene>
    <name evidence="14" type="primary">atpE</name>
    <name evidence="16" type="ORF">C0039_01935</name>
</gene>
<dbReference type="NCBIfam" id="TIGR01260">
    <property type="entry name" value="ATP_synt_c"/>
    <property type="match status" value="1"/>
</dbReference>
<evidence type="ECO:0000313" key="17">
    <source>
        <dbReference type="Proteomes" id="UP000235005"/>
    </source>
</evidence>
<dbReference type="GO" id="GO:0008289">
    <property type="term" value="F:lipid binding"/>
    <property type="evidence" value="ECO:0007669"/>
    <property type="project" value="UniProtKB-KW"/>
</dbReference>
<evidence type="ECO:0000256" key="13">
    <source>
        <dbReference type="ARBA" id="ARBA00025198"/>
    </source>
</evidence>
<evidence type="ECO:0000256" key="14">
    <source>
        <dbReference type="HAMAP-Rule" id="MF_01396"/>
    </source>
</evidence>
<proteinExistence type="inferred from homology"/>
<dbReference type="RefSeq" id="WP_075999759.1">
    <property type="nucleotide sequence ID" value="NZ_PKUS01000001.1"/>
</dbReference>
<evidence type="ECO:0000256" key="3">
    <source>
        <dbReference type="ARBA" id="ARBA00022448"/>
    </source>
</evidence>
<evidence type="ECO:0000256" key="5">
    <source>
        <dbReference type="ARBA" id="ARBA00022547"/>
    </source>
</evidence>
<feature type="transmembrane region" description="Helical" evidence="14">
    <location>
        <begin position="6"/>
        <end position="27"/>
    </location>
</feature>